<organism evidence="3 4">
    <name type="scientific">Ficus carica</name>
    <name type="common">Common fig</name>
    <dbReference type="NCBI Taxonomy" id="3494"/>
    <lineage>
        <taxon>Eukaryota</taxon>
        <taxon>Viridiplantae</taxon>
        <taxon>Streptophyta</taxon>
        <taxon>Embryophyta</taxon>
        <taxon>Tracheophyta</taxon>
        <taxon>Spermatophyta</taxon>
        <taxon>Magnoliopsida</taxon>
        <taxon>eudicotyledons</taxon>
        <taxon>Gunneridae</taxon>
        <taxon>Pentapetalae</taxon>
        <taxon>rosids</taxon>
        <taxon>fabids</taxon>
        <taxon>Rosales</taxon>
        <taxon>Moraceae</taxon>
        <taxon>Ficeae</taxon>
        <taxon>Ficus</taxon>
    </lineage>
</organism>
<protein>
    <recommendedName>
        <fullName evidence="5">Glutamine amidotransferase domain-containing protein</fullName>
    </recommendedName>
</protein>
<feature type="transmembrane region" description="Helical" evidence="2">
    <location>
        <begin position="142"/>
        <end position="167"/>
    </location>
</feature>
<dbReference type="AlphaFoldDB" id="A0AA87Z875"/>
<feature type="compositionally biased region" description="Basic and acidic residues" evidence="1">
    <location>
        <begin position="105"/>
        <end position="118"/>
    </location>
</feature>
<keyword evidence="2" id="KW-1133">Transmembrane helix</keyword>
<keyword evidence="2" id="KW-0472">Membrane</keyword>
<dbReference type="EMBL" id="BTGU01001272">
    <property type="protein sequence ID" value="GMN19821.1"/>
    <property type="molecule type" value="Genomic_DNA"/>
</dbReference>
<name>A0AA87Z875_FICCA</name>
<reference evidence="3" key="1">
    <citation type="submission" date="2023-07" db="EMBL/GenBank/DDBJ databases">
        <title>draft genome sequence of fig (Ficus carica).</title>
        <authorList>
            <person name="Takahashi T."/>
            <person name="Nishimura K."/>
        </authorList>
    </citation>
    <scope>NUCLEOTIDE SEQUENCE</scope>
</reference>
<evidence type="ECO:0000256" key="1">
    <source>
        <dbReference type="SAM" id="MobiDB-lite"/>
    </source>
</evidence>
<evidence type="ECO:0000313" key="4">
    <source>
        <dbReference type="Proteomes" id="UP001187192"/>
    </source>
</evidence>
<proteinExistence type="predicted"/>
<feature type="compositionally biased region" description="Low complexity" evidence="1">
    <location>
        <begin position="119"/>
        <end position="135"/>
    </location>
</feature>
<feature type="compositionally biased region" description="Polar residues" evidence="1">
    <location>
        <begin position="172"/>
        <end position="187"/>
    </location>
</feature>
<keyword evidence="4" id="KW-1185">Reference proteome</keyword>
<accession>A0AA87Z875</accession>
<evidence type="ECO:0000256" key="2">
    <source>
        <dbReference type="SAM" id="Phobius"/>
    </source>
</evidence>
<feature type="region of interest" description="Disordered" evidence="1">
    <location>
        <begin position="92"/>
        <end position="135"/>
    </location>
</feature>
<comment type="caution">
    <text evidence="3">The sequence shown here is derived from an EMBL/GenBank/DDBJ whole genome shotgun (WGS) entry which is preliminary data.</text>
</comment>
<feature type="region of interest" description="Disordered" evidence="1">
    <location>
        <begin position="172"/>
        <end position="195"/>
    </location>
</feature>
<evidence type="ECO:0008006" key="5">
    <source>
        <dbReference type="Google" id="ProtNLM"/>
    </source>
</evidence>
<keyword evidence="2" id="KW-0812">Transmembrane</keyword>
<evidence type="ECO:0000313" key="3">
    <source>
        <dbReference type="EMBL" id="GMN19821.1"/>
    </source>
</evidence>
<dbReference type="Proteomes" id="UP001187192">
    <property type="component" value="Unassembled WGS sequence"/>
</dbReference>
<sequence length="350" mass="38186">MAAVSQANLRSPVSNKNLKSPIIVIDNYDSFTYNLCRLAELAAELVVVGGEEEDEAGVVGACGAVSGYSTASFRVAVATEVEAADLGRLFWGEGREGNEEEEEAHEGTKEGRETREGKAAASSASPRSSSSYSQNPGSSFPYFPVLLLHLPKILAAASLFVFFGFFIQTNRTNSSSSSKVCQTPNPTTRDKAFSQPPSARHATFLARDASQLVLITSSRVSDIPTPTTTAMPWLELELAMPSICTLPPLGAATISVFDIDKIPCIHAIAAAGLYRPQHTGSYIYSLCSEYYTSDYWMLAYAETIYPVPPESQWHNIPEEVRAIKVVEPDVKMFRGINSLPFTRRMYSQEI</sequence>
<gene>
    <name evidence="3" type="ORF">TIFTF001_039903</name>
</gene>